<evidence type="ECO:0000256" key="3">
    <source>
        <dbReference type="ARBA" id="ARBA00047960"/>
    </source>
</evidence>
<dbReference type="Proteomes" id="UP000838412">
    <property type="component" value="Chromosome 17"/>
</dbReference>
<name>A0A8K0EHL5_BRALA</name>
<evidence type="ECO:0000313" key="6">
    <source>
        <dbReference type="Proteomes" id="UP000838412"/>
    </source>
</evidence>
<sequence length="113" mass="12958">MTCDSLEEFGEKMRLCFVEKDENKKEELKREFEEKTLPAALDRFEKLASAEGYFAGNLPTWADVNFFTLFGFVDILMPGDHLKGYVNLNRVTGNVSSNPGIAIWLKERPESQF</sequence>
<dbReference type="Pfam" id="PF14497">
    <property type="entry name" value="GST_C_3"/>
    <property type="match status" value="1"/>
</dbReference>
<dbReference type="PANTHER" id="PTHR11571:SF224">
    <property type="entry name" value="HEMATOPOIETIC PROSTAGLANDIN D SYNTHASE"/>
    <property type="match status" value="1"/>
</dbReference>
<dbReference type="PROSITE" id="PS50405">
    <property type="entry name" value="GST_CTER"/>
    <property type="match status" value="1"/>
</dbReference>
<evidence type="ECO:0000259" key="4">
    <source>
        <dbReference type="PROSITE" id="PS50405"/>
    </source>
</evidence>
<organism evidence="5 6">
    <name type="scientific">Branchiostoma lanceolatum</name>
    <name type="common">Common lancelet</name>
    <name type="synonym">Amphioxus lanceolatum</name>
    <dbReference type="NCBI Taxonomy" id="7740"/>
    <lineage>
        <taxon>Eukaryota</taxon>
        <taxon>Metazoa</taxon>
        <taxon>Chordata</taxon>
        <taxon>Cephalochordata</taxon>
        <taxon>Leptocardii</taxon>
        <taxon>Amphioxiformes</taxon>
        <taxon>Branchiostomatidae</taxon>
        <taxon>Branchiostoma</taxon>
    </lineage>
</organism>
<dbReference type="FunFam" id="1.20.1050.10:FF:000030">
    <property type="entry name" value="Glutathione S-transferase S1"/>
    <property type="match status" value="1"/>
</dbReference>
<dbReference type="EMBL" id="OV696702">
    <property type="protein sequence ID" value="CAH1248710.1"/>
    <property type="molecule type" value="Genomic_DNA"/>
</dbReference>
<dbReference type="GO" id="GO:0006749">
    <property type="term" value="P:glutathione metabolic process"/>
    <property type="evidence" value="ECO:0007669"/>
    <property type="project" value="TreeGrafter"/>
</dbReference>
<dbReference type="AlphaFoldDB" id="A0A8K0EHL5"/>
<dbReference type="InterPro" id="IPR010987">
    <property type="entry name" value="Glutathione-S-Trfase_C-like"/>
</dbReference>
<proteinExistence type="predicted"/>
<comment type="catalytic activity">
    <reaction evidence="3">
        <text>RX + glutathione = an S-substituted glutathione + a halide anion + H(+)</text>
        <dbReference type="Rhea" id="RHEA:16437"/>
        <dbReference type="ChEBI" id="CHEBI:15378"/>
        <dbReference type="ChEBI" id="CHEBI:16042"/>
        <dbReference type="ChEBI" id="CHEBI:17792"/>
        <dbReference type="ChEBI" id="CHEBI:57925"/>
        <dbReference type="ChEBI" id="CHEBI:90779"/>
        <dbReference type="EC" id="2.5.1.18"/>
    </reaction>
</comment>
<gene>
    <name evidence="5" type="primary">Hypp8362</name>
    <name evidence="5" type="ORF">BLAG_LOCUS10018</name>
</gene>
<dbReference type="EC" id="2.5.1.18" evidence="1"/>
<protein>
    <recommendedName>
        <fullName evidence="1">glutathione transferase</fullName>
        <ecNumber evidence="1">2.5.1.18</ecNumber>
    </recommendedName>
</protein>
<keyword evidence="2" id="KW-0808">Transferase</keyword>
<dbReference type="GO" id="GO:0004364">
    <property type="term" value="F:glutathione transferase activity"/>
    <property type="evidence" value="ECO:0007669"/>
    <property type="project" value="UniProtKB-EC"/>
</dbReference>
<accession>A0A8K0EHL5</accession>
<evidence type="ECO:0000256" key="1">
    <source>
        <dbReference type="ARBA" id="ARBA00012452"/>
    </source>
</evidence>
<feature type="domain" description="GST C-terminal" evidence="4">
    <location>
        <begin position="1"/>
        <end position="113"/>
    </location>
</feature>
<dbReference type="InterPro" id="IPR036282">
    <property type="entry name" value="Glutathione-S-Trfase_C_sf"/>
</dbReference>
<evidence type="ECO:0000256" key="2">
    <source>
        <dbReference type="ARBA" id="ARBA00022679"/>
    </source>
</evidence>
<dbReference type="InterPro" id="IPR004046">
    <property type="entry name" value="GST_C"/>
</dbReference>
<dbReference type="OrthoDB" id="414243at2759"/>
<evidence type="ECO:0000313" key="5">
    <source>
        <dbReference type="EMBL" id="CAH1248710.1"/>
    </source>
</evidence>
<dbReference type="Gene3D" id="1.20.1050.10">
    <property type="match status" value="1"/>
</dbReference>
<dbReference type="CDD" id="cd03192">
    <property type="entry name" value="GST_C_Sigma_like"/>
    <property type="match status" value="1"/>
</dbReference>
<dbReference type="SUPFAM" id="SSF47616">
    <property type="entry name" value="GST C-terminal domain-like"/>
    <property type="match status" value="1"/>
</dbReference>
<dbReference type="PANTHER" id="PTHR11571">
    <property type="entry name" value="GLUTATHIONE S-TRANSFERASE"/>
    <property type="match status" value="1"/>
</dbReference>
<dbReference type="InterPro" id="IPR050213">
    <property type="entry name" value="GST_superfamily"/>
</dbReference>
<reference evidence="5" key="1">
    <citation type="submission" date="2022-01" db="EMBL/GenBank/DDBJ databases">
        <authorList>
            <person name="Braso-Vives M."/>
        </authorList>
    </citation>
    <scope>NUCLEOTIDE SEQUENCE</scope>
</reference>
<keyword evidence="6" id="KW-1185">Reference proteome</keyword>